<evidence type="ECO:0000313" key="2">
    <source>
        <dbReference type="EMBL" id="MFD3275962.1"/>
    </source>
</evidence>
<dbReference type="InterPro" id="IPR015890">
    <property type="entry name" value="Chorismate_C"/>
</dbReference>
<feature type="domain" description="Chorismate-utilising enzyme C-terminal" evidence="1">
    <location>
        <begin position="75"/>
        <end position="318"/>
    </location>
</feature>
<dbReference type="InterPro" id="IPR005801">
    <property type="entry name" value="ADC_synthase"/>
</dbReference>
<dbReference type="Proteomes" id="UP001598114">
    <property type="component" value="Unassembled WGS sequence"/>
</dbReference>
<keyword evidence="2" id="KW-0808">Transferase</keyword>
<dbReference type="GO" id="GO:0046820">
    <property type="term" value="F:4-amino-4-deoxychorismate synthase activity"/>
    <property type="evidence" value="ECO:0007669"/>
    <property type="project" value="UniProtKB-EC"/>
</dbReference>
<dbReference type="EC" id="2.6.1.85" evidence="2"/>
<evidence type="ECO:0000313" key="3">
    <source>
        <dbReference type="Proteomes" id="UP001598114"/>
    </source>
</evidence>
<protein>
    <submittedName>
        <fullName evidence="2">Aminodeoxychorismate synthase component I</fullName>
        <ecNumber evidence="2">2.6.1.85</ecNumber>
    </submittedName>
</protein>
<dbReference type="PRINTS" id="PR00095">
    <property type="entry name" value="ANTSNTHASEI"/>
</dbReference>
<proteinExistence type="predicted"/>
<name>A0ABW6CYE6_9BACT</name>
<dbReference type="Pfam" id="PF00425">
    <property type="entry name" value="Chorismate_bind"/>
    <property type="match status" value="1"/>
</dbReference>
<dbReference type="Gene3D" id="3.60.120.10">
    <property type="entry name" value="Anthranilate synthase"/>
    <property type="match status" value="1"/>
</dbReference>
<sequence length="323" mass="36153">MYPSIPYVSLAEVSEQLDTWGILGIPFVFYINYDGSQAWAGTEEEAKALGIHFSIRQENPLHAGSFNLSKSPISFESYESKFNLVQAGLKRGDSFLVNLTAETPIETDASLAQIFQNANALYKLQVQDAFVVFSPECFVQIRDQKIYSYPMKGTSSATEQGPEMLQNDPKEQAEHATIVDLIRNDLSQVAFPIHVDRYKYVEEIKTHEGNLWQMSSVISGDIMPKFQSKLGQILQALLPAGSITGAPKASTMQIIKDAEAYDRGFYTGIMGQFDGKNLDSGVMIRFIEQRGQQKIFKSGGGITIKSDPRKEYEELIQKVYLPF</sequence>
<dbReference type="InterPro" id="IPR019999">
    <property type="entry name" value="Anth_synth_I-like"/>
</dbReference>
<comment type="caution">
    <text evidence="2">The sequence shown here is derived from an EMBL/GenBank/DDBJ whole genome shotgun (WGS) entry which is preliminary data.</text>
</comment>
<reference evidence="2 3" key="1">
    <citation type="submission" date="2024-03" db="EMBL/GenBank/DDBJ databases">
        <title>Aquirufa genome sequencing.</title>
        <authorList>
            <person name="Pitt A."/>
            <person name="Hahn M.W."/>
        </authorList>
    </citation>
    <scope>NUCLEOTIDE SEQUENCE [LARGE SCALE GENOMIC DNA]</scope>
    <source>
        <strain evidence="2 3">PLAD-142S6K</strain>
    </source>
</reference>
<evidence type="ECO:0000259" key="1">
    <source>
        <dbReference type="Pfam" id="PF00425"/>
    </source>
</evidence>
<dbReference type="PANTHER" id="PTHR11236">
    <property type="entry name" value="AMINOBENZOATE/ANTHRANILATE SYNTHASE"/>
    <property type="match status" value="1"/>
</dbReference>
<keyword evidence="2" id="KW-0032">Aminotransferase</keyword>
<dbReference type="NCBIfam" id="NF005486">
    <property type="entry name" value="PRK07093.1"/>
    <property type="match status" value="1"/>
</dbReference>
<keyword evidence="3" id="KW-1185">Reference proteome</keyword>
<dbReference type="RefSeq" id="WP_377976343.1">
    <property type="nucleotide sequence ID" value="NZ_JBBKYA010000003.1"/>
</dbReference>
<dbReference type="SUPFAM" id="SSF56322">
    <property type="entry name" value="ADC synthase"/>
    <property type="match status" value="1"/>
</dbReference>
<accession>A0ABW6CYE6</accession>
<dbReference type="PANTHER" id="PTHR11236:SF50">
    <property type="entry name" value="AMINODEOXYCHORISMATE SYNTHASE COMPONENT 1"/>
    <property type="match status" value="1"/>
</dbReference>
<dbReference type="EMBL" id="JBBKYA010000003">
    <property type="protein sequence ID" value="MFD3275962.1"/>
    <property type="molecule type" value="Genomic_DNA"/>
</dbReference>
<organism evidence="2 3">
    <name type="scientific">Aquirufa echingensis</name>
    <dbReference type="NCBI Taxonomy" id="3096516"/>
    <lineage>
        <taxon>Bacteria</taxon>
        <taxon>Pseudomonadati</taxon>
        <taxon>Bacteroidota</taxon>
        <taxon>Cytophagia</taxon>
        <taxon>Cytophagales</taxon>
        <taxon>Flectobacillaceae</taxon>
        <taxon>Aquirufa</taxon>
    </lineage>
</organism>
<gene>
    <name evidence="2" type="ORF">SKC38_06965</name>
</gene>